<protein>
    <submittedName>
        <fullName evidence="1">Uncharacterized protein</fullName>
    </submittedName>
</protein>
<sequence>MKREQEEIRTNSSPNWRRTATTRRKWWPVLQSSIRWRLIVVAVMLESRRGSGQRLYTEMVWRLFSTGNSRRRRSIWKKVEKVEQRSTRRQISGRASTVERRRG</sequence>
<organism evidence="1 2">
    <name type="scientific">Iris pallida</name>
    <name type="common">Sweet iris</name>
    <dbReference type="NCBI Taxonomy" id="29817"/>
    <lineage>
        <taxon>Eukaryota</taxon>
        <taxon>Viridiplantae</taxon>
        <taxon>Streptophyta</taxon>
        <taxon>Embryophyta</taxon>
        <taxon>Tracheophyta</taxon>
        <taxon>Spermatophyta</taxon>
        <taxon>Magnoliopsida</taxon>
        <taxon>Liliopsida</taxon>
        <taxon>Asparagales</taxon>
        <taxon>Iridaceae</taxon>
        <taxon>Iridoideae</taxon>
        <taxon>Irideae</taxon>
        <taxon>Iris</taxon>
    </lineage>
</organism>
<evidence type="ECO:0000313" key="2">
    <source>
        <dbReference type="Proteomes" id="UP001140949"/>
    </source>
</evidence>
<reference evidence="1" key="2">
    <citation type="submission" date="2023-04" db="EMBL/GenBank/DDBJ databases">
        <authorList>
            <person name="Bruccoleri R.E."/>
            <person name="Oakeley E.J."/>
            <person name="Faust A.-M."/>
            <person name="Dessus-Babus S."/>
            <person name="Altorfer M."/>
            <person name="Burckhardt D."/>
            <person name="Oertli M."/>
            <person name="Naumann U."/>
            <person name="Petersen F."/>
            <person name="Wong J."/>
        </authorList>
    </citation>
    <scope>NUCLEOTIDE SEQUENCE</scope>
    <source>
        <strain evidence="1">GSM-AAB239-AS_SAM_17_03QT</strain>
        <tissue evidence="1">Leaf</tissue>
    </source>
</reference>
<accession>A0AAX6IJN1</accession>
<proteinExistence type="predicted"/>
<name>A0AAX6IJN1_IRIPA</name>
<reference evidence="1" key="1">
    <citation type="journal article" date="2023" name="GigaByte">
        <title>Genome assembly of the bearded iris, Iris pallida Lam.</title>
        <authorList>
            <person name="Bruccoleri R.E."/>
            <person name="Oakeley E.J."/>
            <person name="Faust A.M.E."/>
            <person name="Altorfer M."/>
            <person name="Dessus-Babus S."/>
            <person name="Burckhardt D."/>
            <person name="Oertli M."/>
            <person name="Naumann U."/>
            <person name="Petersen F."/>
            <person name="Wong J."/>
        </authorList>
    </citation>
    <scope>NUCLEOTIDE SEQUENCE</scope>
    <source>
        <strain evidence="1">GSM-AAB239-AS_SAM_17_03QT</strain>
    </source>
</reference>
<keyword evidence="2" id="KW-1185">Reference proteome</keyword>
<evidence type="ECO:0000313" key="1">
    <source>
        <dbReference type="EMBL" id="KAJ6853268.1"/>
    </source>
</evidence>
<comment type="caution">
    <text evidence="1">The sequence shown here is derived from an EMBL/GenBank/DDBJ whole genome shotgun (WGS) entry which is preliminary data.</text>
</comment>
<dbReference type="AlphaFoldDB" id="A0AAX6IJN1"/>
<dbReference type="Proteomes" id="UP001140949">
    <property type="component" value="Unassembled WGS sequence"/>
</dbReference>
<gene>
    <name evidence="1" type="ORF">M6B38_251230</name>
</gene>
<dbReference type="EMBL" id="JANAVB010000822">
    <property type="protein sequence ID" value="KAJ6853268.1"/>
    <property type="molecule type" value="Genomic_DNA"/>
</dbReference>